<dbReference type="Proteomes" id="UP000214746">
    <property type="component" value="Unassembled WGS sequence"/>
</dbReference>
<dbReference type="RefSeq" id="WP_089201316.1">
    <property type="nucleotide sequence ID" value="NZ_NHRJ02000015.1"/>
</dbReference>
<protein>
    <submittedName>
        <fullName evidence="1">Spore coat protein</fullName>
    </submittedName>
</protein>
<evidence type="ECO:0000313" key="1">
    <source>
        <dbReference type="EMBL" id="PZE19571.1"/>
    </source>
</evidence>
<evidence type="ECO:0000313" key="2">
    <source>
        <dbReference type="Proteomes" id="UP000214746"/>
    </source>
</evidence>
<dbReference type="AlphaFoldDB" id="A0A2W1N8W0"/>
<dbReference type="PANTHER" id="PTHR39183:SF1">
    <property type="entry name" value="SPORE COAT PROTEIN F-LIKE PROTEIN YHCQ"/>
    <property type="match status" value="1"/>
</dbReference>
<dbReference type="PANTHER" id="PTHR39183">
    <property type="entry name" value="SPORE COAT PROTEIN F-LIKE PROTEIN YHCQ"/>
    <property type="match status" value="1"/>
</dbReference>
<accession>A0A2W1N8W0</accession>
<dbReference type="InterPro" id="IPR012851">
    <property type="entry name" value="Spore_coat_CotF-like"/>
</dbReference>
<comment type="caution">
    <text evidence="1">The sequence shown here is derived from an EMBL/GenBank/DDBJ whole genome shotgun (WGS) entry which is preliminary data.</text>
</comment>
<gene>
    <name evidence="1" type="ORF">CBW46_017795</name>
</gene>
<dbReference type="OrthoDB" id="2703958at2"/>
<keyword evidence="2" id="KW-1185">Reference proteome</keyword>
<organism evidence="1 2">
    <name type="scientific">Paenibacillus xerothermodurans</name>
    <dbReference type="NCBI Taxonomy" id="1977292"/>
    <lineage>
        <taxon>Bacteria</taxon>
        <taxon>Bacillati</taxon>
        <taxon>Bacillota</taxon>
        <taxon>Bacilli</taxon>
        <taxon>Bacillales</taxon>
        <taxon>Paenibacillaceae</taxon>
        <taxon>Paenibacillus</taxon>
    </lineage>
</organism>
<dbReference type="EMBL" id="NHRJ02000015">
    <property type="protein sequence ID" value="PZE19571.1"/>
    <property type="molecule type" value="Genomic_DNA"/>
</dbReference>
<dbReference type="Pfam" id="PF07875">
    <property type="entry name" value="Coat_F"/>
    <property type="match status" value="1"/>
</dbReference>
<sequence length="164" mass="18984">MEKLTKGYPRHLAWHETLEMHELVAFQSAQLVAFKKKLPMVKDPALRALYGETIQCVENNIRELLQYYPHAPKPGYSRDDHEFTAVESIQLLGFAKTAVRYYAIAITETATPQLRETLHKQLNILIALHAKAFYFMYERSYYPSYNLEQLLANDVKVAHLALSL</sequence>
<name>A0A2W1N8W0_PAEXE</name>
<reference evidence="1" key="1">
    <citation type="submission" date="2018-06" db="EMBL/GenBank/DDBJ databases">
        <title>Paenibacillus xerothermodurans sp. nov. an extremely dry heat resistant spore forming bacterium isolated from the soil of Cape Canaveral, Florida.</title>
        <authorList>
            <person name="Seuylemezian A."/>
            <person name="Kaur N."/>
            <person name="Patil P."/>
            <person name="Patil P."/>
            <person name="Mayilraj S."/>
            <person name="Vaishampayan P."/>
        </authorList>
    </citation>
    <scope>NUCLEOTIDE SEQUENCE [LARGE SCALE GENOMIC DNA]</scope>
    <source>
        <strain evidence="1">ATCC 27380</strain>
    </source>
</reference>
<proteinExistence type="predicted"/>